<feature type="compositionally biased region" description="Low complexity" evidence="13">
    <location>
        <begin position="71"/>
        <end position="83"/>
    </location>
</feature>
<evidence type="ECO:0000256" key="3">
    <source>
        <dbReference type="ARBA" id="ARBA00022448"/>
    </source>
</evidence>
<evidence type="ECO:0000256" key="5">
    <source>
        <dbReference type="ARBA" id="ARBA00022692"/>
    </source>
</evidence>
<dbReference type="Gene3D" id="1.10.287.770">
    <property type="entry name" value="YojJ-like"/>
    <property type="match status" value="1"/>
</dbReference>
<keyword evidence="9 14" id="KW-0472">Membrane</keyword>
<evidence type="ECO:0000256" key="4">
    <source>
        <dbReference type="ARBA" id="ARBA00022461"/>
    </source>
</evidence>
<proteinExistence type="inferred from homology"/>
<evidence type="ECO:0000256" key="7">
    <source>
        <dbReference type="ARBA" id="ARBA00023053"/>
    </source>
</evidence>
<feature type="compositionally biased region" description="Basic and acidic residues" evidence="13">
    <location>
        <begin position="53"/>
        <end position="64"/>
    </location>
</feature>
<dbReference type="InterPro" id="IPR001873">
    <property type="entry name" value="ENaC"/>
</dbReference>
<evidence type="ECO:0000256" key="2">
    <source>
        <dbReference type="ARBA" id="ARBA00007193"/>
    </source>
</evidence>
<dbReference type="Proteomes" id="UP001286313">
    <property type="component" value="Unassembled WGS sequence"/>
</dbReference>
<keyword evidence="4 12" id="KW-0894">Sodium channel</keyword>
<name>A0AAE1F3L8_PETCI</name>
<dbReference type="AlphaFoldDB" id="A0AAE1F3L8"/>
<comment type="subcellular location">
    <subcellularLocation>
        <location evidence="1">Membrane</location>
        <topology evidence="1">Multi-pass membrane protein</topology>
    </subcellularLocation>
</comment>
<evidence type="ECO:0000313" key="15">
    <source>
        <dbReference type="EMBL" id="KAK3866637.1"/>
    </source>
</evidence>
<dbReference type="PANTHER" id="PTHR11690">
    <property type="entry name" value="AMILORIDE-SENSITIVE SODIUM CHANNEL-RELATED"/>
    <property type="match status" value="1"/>
</dbReference>
<comment type="similarity">
    <text evidence="2 12">Belongs to the amiloride-sensitive sodium channel (TC 1.A.6) family.</text>
</comment>
<keyword evidence="5 12" id="KW-0812">Transmembrane</keyword>
<keyword evidence="8 12" id="KW-0406">Ion transport</keyword>
<evidence type="ECO:0000256" key="12">
    <source>
        <dbReference type="RuleBase" id="RU000679"/>
    </source>
</evidence>
<keyword evidence="11 12" id="KW-0407">Ion channel</keyword>
<dbReference type="PRINTS" id="PR01078">
    <property type="entry name" value="AMINACHANNEL"/>
</dbReference>
<organism evidence="15 16">
    <name type="scientific">Petrolisthes cinctipes</name>
    <name type="common">Flat porcelain crab</name>
    <dbReference type="NCBI Taxonomy" id="88211"/>
    <lineage>
        <taxon>Eukaryota</taxon>
        <taxon>Metazoa</taxon>
        <taxon>Ecdysozoa</taxon>
        <taxon>Arthropoda</taxon>
        <taxon>Crustacea</taxon>
        <taxon>Multicrustacea</taxon>
        <taxon>Malacostraca</taxon>
        <taxon>Eumalacostraca</taxon>
        <taxon>Eucarida</taxon>
        <taxon>Decapoda</taxon>
        <taxon>Pleocyemata</taxon>
        <taxon>Anomura</taxon>
        <taxon>Galatheoidea</taxon>
        <taxon>Porcellanidae</taxon>
        <taxon>Petrolisthes</taxon>
    </lineage>
</organism>
<keyword evidence="10 12" id="KW-0739">Sodium transport</keyword>
<feature type="transmembrane region" description="Helical" evidence="14">
    <location>
        <begin position="137"/>
        <end position="157"/>
    </location>
</feature>
<evidence type="ECO:0000256" key="13">
    <source>
        <dbReference type="SAM" id="MobiDB-lite"/>
    </source>
</evidence>
<evidence type="ECO:0000256" key="1">
    <source>
        <dbReference type="ARBA" id="ARBA00004141"/>
    </source>
</evidence>
<keyword evidence="16" id="KW-1185">Reference proteome</keyword>
<evidence type="ECO:0000256" key="8">
    <source>
        <dbReference type="ARBA" id="ARBA00023065"/>
    </source>
</evidence>
<evidence type="ECO:0000313" key="16">
    <source>
        <dbReference type="Proteomes" id="UP001286313"/>
    </source>
</evidence>
<dbReference type="GO" id="GO:0015280">
    <property type="term" value="F:ligand-gated sodium channel activity"/>
    <property type="evidence" value="ECO:0007669"/>
    <property type="project" value="TreeGrafter"/>
</dbReference>
<gene>
    <name evidence="15" type="ORF">Pcinc_027839</name>
</gene>
<feature type="region of interest" description="Disordered" evidence="13">
    <location>
        <begin position="1"/>
        <end position="83"/>
    </location>
</feature>
<feature type="transmembrane region" description="Helical" evidence="14">
    <location>
        <begin position="538"/>
        <end position="560"/>
    </location>
</feature>
<dbReference type="Pfam" id="PF00858">
    <property type="entry name" value="ASC"/>
    <property type="match status" value="1"/>
</dbReference>
<evidence type="ECO:0000256" key="11">
    <source>
        <dbReference type="ARBA" id="ARBA00023303"/>
    </source>
</evidence>
<keyword evidence="7" id="KW-0915">Sodium</keyword>
<dbReference type="EMBL" id="JAWQEG010003362">
    <property type="protein sequence ID" value="KAK3866637.1"/>
    <property type="molecule type" value="Genomic_DNA"/>
</dbReference>
<evidence type="ECO:0000256" key="10">
    <source>
        <dbReference type="ARBA" id="ARBA00023201"/>
    </source>
</evidence>
<dbReference type="GO" id="GO:0005886">
    <property type="term" value="C:plasma membrane"/>
    <property type="evidence" value="ECO:0007669"/>
    <property type="project" value="TreeGrafter"/>
</dbReference>
<evidence type="ECO:0000256" key="9">
    <source>
        <dbReference type="ARBA" id="ARBA00023136"/>
    </source>
</evidence>
<accession>A0AAE1F3L8</accession>
<evidence type="ECO:0000256" key="6">
    <source>
        <dbReference type="ARBA" id="ARBA00022989"/>
    </source>
</evidence>
<feature type="compositionally biased region" description="Polar residues" evidence="13">
    <location>
        <begin position="32"/>
        <end position="51"/>
    </location>
</feature>
<comment type="caution">
    <text evidence="15">The sequence shown here is derived from an EMBL/GenBank/DDBJ whole genome shotgun (WGS) entry which is preliminary data.</text>
</comment>
<keyword evidence="3 12" id="KW-0813">Transport</keyword>
<evidence type="ECO:0000256" key="14">
    <source>
        <dbReference type="SAM" id="Phobius"/>
    </source>
</evidence>
<sequence length="586" mass="66132">MSCEDNTGNAGHTQNDDGAAMVDESKERDECNNTFVRTNVKNTNTSGTVNSDDVDKTRNMKNENSDGISKTTRTTTTSTTRTRPARLTRGWTRERLLDQATDITNSAREALRNLCLNTTAHGLHHIIEKDLHIALRLFWVCVTLASLALLVGVSYHVSYVAFVLRRPYTEVAYQDHSTLGLRLPDLTVCSLSRFWKSKLEAENVSVSLASYVVLAVGGPEVVSPSLKTNIRRAITLKNDLHHYLTTRNITLQQLIIRISPTEQCCEAMFMSSITTFGLCYTTLGSTRSRYIQTVAGMKGGIHIIFANHLDEYMEYDPGIVSTGAVAELGMHVSLSNYDLTPTAATNMYALRIAPDNAASVALSVTRINHRDRYLADWPWNIGHPRCLLEEDYWKKSEEERAYSENNLYFTLMYRYCLLQAANCSGLPMRFAHDDTEECMPDVILNCLSLDNATQKCIYRNLYHHADSPNRLCHTTSMSRQLSYTVLMNEALHNLHHSSDSVNLSLSMAYIYYSRLGHTEYHEHVPTFNSWFSDLGGQMGLFLGASFITMVELIFSVCHLARVLLWKAVRAVTPWFKSCISTFTRKS</sequence>
<reference evidence="15" key="1">
    <citation type="submission" date="2023-10" db="EMBL/GenBank/DDBJ databases">
        <title>Genome assemblies of two species of porcelain crab, Petrolisthes cinctipes and Petrolisthes manimaculis (Anomura: Porcellanidae).</title>
        <authorList>
            <person name="Angst P."/>
        </authorList>
    </citation>
    <scope>NUCLEOTIDE SEQUENCE</scope>
    <source>
        <strain evidence="15">PB745_01</strain>
        <tissue evidence="15">Gill</tissue>
    </source>
</reference>
<protein>
    <submittedName>
        <fullName evidence="15">Uncharacterized protein</fullName>
    </submittedName>
</protein>
<feature type="compositionally biased region" description="Polar residues" evidence="13">
    <location>
        <begin position="1"/>
        <end position="13"/>
    </location>
</feature>
<dbReference type="Gene3D" id="2.60.470.10">
    <property type="entry name" value="Acid-sensing ion channels like domains"/>
    <property type="match status" value="1"/>
</dbReference>
<keyword evidence="6 14" id="KW-1133">Transmembrane helix</keyword>